<keyword evidence="2" id="KW-1185">Reference proteome</keyword>
<evidence type="ECO:0000313" key="2">
    <source>
        <dbReference type="Proteomes" id="UP000241769"/>
    </source>
</evidence>
<accession>A0A2P6NRC2</accession>
<dbReference type="InParanoid" id="A0A2P6NRC2"/>
<gene>
    <name evidence="1" type="ORF">PROFUN_05287</name>
</gene>
<sequence>MTLKRQRTESYGRVSSTAEDTALSVLLSSEKAMVVVGFNNNTGCSIRLVNDSAQEILSQLWDNPGYSDDSTRSFWTSVMATAKGEKGRKDELDLFGQPLRIKYRRTEVKGELIVIASAKKMKSRDAIFPFELNGLINALEEDVIGKTLGMIEINVSLLKIPRRGRHTYLVGNRNVANIFHLQDAYLLRNKSCEELECLESDSALMYDQFKSYAHPETKTATFSMDLEKFPNTTFLTSSREVLPDIFLCLCIAHNRTSPRGPRLPSVPKAGIPKMWIRNRWDQFMEECIHFVNLNRHHSVSTRTKLPEGFLQDDDQVFCYAYVSNQPFLPSGNSDGYIWKSSRGVVCAGNLQRKYHYTELPNGMKLRRRVMWLEDVKDVWMIEYRHFENGTNTKADKLIGSEAMDWQSILREIYSQPNTQLGVEADNMTAHFQMAETRVDASELGTHNVETYVNSILHSWASAYGR</sequence>
<dbReference type="Proteomes" id="UP000241769">
    <property type="component" value="Unassembled WGS sequence"/>
</dbReference>
<name>A0A2P6NRC2_9EUKA</name>
<proteinExistence type="predicted"/>
<dbReference type="AlphaFoldDB" id="A0A2P6NRC2"/>
<comment type="caution">
    <text evidence="1">The sequence shown here is derived from an EMBL/GenBank/DDBJ whole genome shotgun (WGS) entry which is preliminary data.</text>
</comment>
<protein>
    <submittedName>
        <fullName evidence="1">Uncharacterized protein</fullName>
    </submittedName>
</protein>
<organism evidence="1 2">
    <name type="scientific">Planoprotostelium fungivorum</name>
    <dbReference type="NCBI Taxonomy" id="1890364"/>
    <lineage>
        <taxon>Eukaryota</taxon>
        <taxon>Amoebozoa</taxon>
        <taxon>Evosea</taxon>
        <taxon>Variosea</taxon>
        <taxon>Cavosteliida</taxon>
        <taxon>Cavosteliaceae</taxon>
        <taxon>Planoprotostelium</taxon>
    </lineage>
</organism>
<reference evidence="1 2" key="1">
    <citation type="journal article" date="2018" name="Genome Biol. Evol.">
        <title>Multiple Roots of Fruiting Body Formation in Amoebozoa.</title>
        <authorList>
            <person name="Hillmann F."/>
            <person name="Forbes G."/>
            <person name="Novohradska S."/>
            <person name="Ferling I."/>
            <person name="Riege K."/>
            <person name="Groth M."/>
            <person name="Westermann M."/>
            <person name="Marz M."/>
            <person name="Spaller T."/>
            <person name="Winckler T."/>
            <person name="Schaap P."/>
            <person name="Glockner G."/>
        </authorList>
    </citation>
    <scope>NUCLEOTIDE SEQUENCE [LARGE SCALE GENOMIC DNA]</scope>
    <source>
        <strain evidence="1 2">Jena</strain>
    </source>
</reference>
<dbReference type="EMBL" id="MDYQ01000030">
    <property type="protein sequence ID" value="PRP86505.1"/>
    <property type="molecule type" value="Genomic_DNA"/>
</dbReference>
<evidence type="ECO:0000313" key="1">
    <source>
        <dbReference type="EMBL" id="PRP86505.1"/>
    </source>
</evidence>